<feature type="region of interest" description="Disordered" evidence="1">
    <location>
        <begin position="295"/>
        <end position="320"/>
    </location>
</feature>
<dbReference type="Proteomes" id="UP000053989">
    <property type="component" value="Unassembled WGS sequence"/>
</dbReference>
<sequence>MASHPSHLGRGWIHVVSDESSQFPRPSWEDYTDLKYSEAHLRTPEYAQHMNRAPSGAERYGRIFIMQTRLHQITRILRISSVMWKSSRTCAVKLDLLHDPGFGDVSGKWTAFHVDGTDDPGCDWRGLMILDQPRKYDIYKTHEIPTNFLTARDGVKLGDYGHFTDSKEFCCKGSLFSDLESLSLMADISPRQHKISSMDRVEVWNDTDDRHFESYKPLILSLAINDDLKSLLTSFSTRLTDRYLVTEIIQCPPDPRQPGSNITTPLYRVAMPFVWHRTSVIIHFAYSSYSFSGIDDESTGSASDEQSHDELRSEWQPNEG</sequence>
<reference evidence="3" key="2">
    <citation type="submission" date="2015-01" db="EMBL/GenBank/DDBJ databases">
        <title>Evolutionary Origins and Diversification of the Mycorrhizal Mutualists.</title>
        <authorList>
            <consortium name="DOE Joint Genome Institute"/>
            <consortium name="Mycorrhizal Genomics Consortium"/>
            <person name="Kohler A."/>
            <person name="Kuo A."/>
            <person name="Nagy L.G."/>
            <person name="Floudas D."/>
            <person name="Copeland A."/>
            <person name="Barry K.W."/>
            <person name="Cichocki N."/>
            <person name="Veneault-Fourrey C."/>
            <person name="LaButti K."/>
            <person name="Lindquist E.A."/>
            <person name="Lipzen A."/>
            <person name="Lundell T."/>
            <person name="Morin E."/>
            <person name="Murat C."/>
            <person name="Riley R."/>
            <person name="Ohm R."/>
            <person name="Sun H."/>
            <person name="Tunlid A."/>
            <person name="Henrissat B."/>
            <person name="Grigoriev I.V."/>
            <person name="Hibbett D.S."/>
            <person name="Martin F."/>
        </authorList>
    </citation>
    <scope>NUCLEOTIDE SEQUENCE [LARGE SCALE GENOMIC DNA]</scope>
    <source>
        <strain evidence="3">Foug A</strain>
    </source>
</reference>
<dbReference type="OrthoDB" id="2688372at2759"/>
<dbReference type="AlphaFoldDB" id="A0A0C2YNL6"/>
<reference evidence="2 3" key="1">
    <citation type="submission" date="2014-04" db="EMBL/GenBank/DDBJ databases">
        <authorList>
            <consortium name="DOE Joint Genome Institute"/>
            <person name="Kuo A."/>
            <person name="Kohler A."/>
            <person name="Nagy L.G."/>
            <person name="Floudas D."/>
            <person name="Copeland A."/>
            <person name="Barry K.W."/>
            <person name="Cichocki N."/>
            <person name="Veneault-Fourrey C."/>
            <person name="LaButti K."/>
            <person name="Lindquist E.A."/>
            <person name="Lipzen A."/>
            <person name="Lundell T."/>
            <person name="Morin E."/>
            <person name="Murat C."/>
            <person name="Sun H."/>
            <person name="Tunlid A."/>
            <person name="Henrissat B."/>
            <person name="Grigoriev I.V."/>
            <person name="Hibbett D.S."/>
            <person name="Martin F."/>
            <person name="Nordberg H.P."/>
            <person name="Cantor M.N."/>
            <person name="Hua S.X."/>
        </authorList>
    </citation>
    <scope>NUCLEOTIDE SEQUENCE [LARGE SCALE GENOMIC DNA]</scope>
    <source>
        <strain evidence="2 3">Foug A</strain>
    </source>
</reference>
<gene>
    <name evidence="2" type="ORF">SCLCIDRAFT_652784</name>
</gene>
<organism evidence="2 3">
    <name type="scientific">Scleroderma citrinum Foug A</name>
    <dbReference type="NCBI Taxonomy" id="1036808"/>
    <lineage>
        <taxon>Eukaryota</taxon>
        <taxon>Fungi</taxon>
        <taxon>Dikarya</taxon>
        <taxon>Basidiomycota</taxon>
        <taxon>Agaricomycotina</taxon>
        <taxon>Agaricomycetes</taxon>
        <taxon>Agaricomycetidae</taxon>
        <taxon>Boletales</taxon>
        <taxon>Sclerodermatineae</taxon>
        <taxon>Sclerodermataceae</taxon>
        <taxon>Scleroderma</taxon>
    </lineage>
</organism>
<name>A0A0C2YNL6_9AGAM</name>
<dbReference type="InParanoid" id="A0A0C2YNL6"/>
<dbReference type="EMBL" id="KN822264">
    <property type="protein sequence ID" value="KIM51338.1"/>
    <property type="molecule type" value="Genomic_DNA"/>
</dbReference>
<dbReference type="HOGENOM" id="CLU_044807_0_0_1"/>
<accession>A0A0C2YNL6</accession>
<protein>
    <submittedName>
        <fullName evidence="2">Uncharacterized protein</fullName>
    </submittedName>
</protein>
<evidence type="ECO:0000256" key="1">
    <source>
        <dbReference type="SAM" id="MobiDB-lite"/>
    </source>
</evidence>
<evidence type="ECO:0000313" key="2">
    <source>
        <dbReference type="EMBL" id="KIM51338.1"/>
    </source>
</evidence>
<keyword evidence="3" id="KW-1185">Reference proteome</keyword>
<proteinExistence type="predicted"/>
<evidence type="ECO:0000313" key="3">
    <source>
        <dbReference type="Proteomes" id="UP000053989"/>
    </source>
</evidence>